<dbReference type="AlphaFoldDB" id="A0A443ZTI4"/>
<comment type="caution">
    <text evidence="1">The sequence shown here is derived from an EMBL/GenBank/DDBJ whole genome shotgun (WGS) entry which is preliminary data.</text>
</comment>
<dbReference type="EMBL" id="QJRG01000042">
    <property type="protein sequence ID" value="RWU22919.1"/>
    <property type="molecule type" value="Genomic_DNA"/>
</dbReference>
<organism evidence="1 2">
    <name type="scientific">Pseudomonas alkylphenolica</name>
    <dbReference type="NCBI Taxonomy" id="237609"/>
    <lineage>
        <taxon>Bacteria</taxon>
        <taxon>Pseudomonadati</taxon>
        <taxon>Pseudomonadota</taxon>
        <taxon>Gammaproteobacteria</taxon>
        <taxon>Pseudomonadales</taxon>
        <taxon>Pseudomonadaceae</taxon>
        <taxon>Pseudomonas</taxon>
    </lineage>
</organism>
<proteinExistence type="predicted"/>
<evidence type="ECO:0000313" key="1">
    <source>
        <dbReference type="EMBL" id="RWU22919.1"/>
    </source>
</evidence>
<name>A0A443ZTI4_9PSED</name>
<reference evidence="1 2" key="1">
    <citation type="submission" date="2018-06" db="EMBL/GenBank/DDBJ databases">
        <title>Bacteria isolated from soil of Wuhan.</title>
        <authorList>
            <person name="Wei X."/>
            <person name="Chunhua H."/>
        </authorList>
    </citation>
    <scope>NUCLEOTIDE SEQUENCE [LARGE SCALE GENOMIC DNA]</scope>
    <source>
        <strain evidence="2">xwS2</strain>
    </source>
</reference>
<dbReference type="Proteomes" id="UP000288983">
    <property type="component" value="Unassembled WGS sequence"/>
</dbReference>
<protein>
    <submittedName>
        <fullName evidence="1">Uncharacterized protein</fullName>
    </submittedName>
</protein>
<evidence type="ECO:0000313" key="2">
    <source>
        <dbReference type="Proteomes" id="UP000288983"/>
    </source>
</evidence>
<gene>
    <name evidence="1" type="ORF">DM813_12020</name>
</gene>
<accession>A0A443ZTI4</accession>
<sequence>MKFKMFLIGKALEGSMTMSDIKRLQTLIFPPPEDSPLEYSAEFAEKIIAASREEFHEIDVDELISQLDAMIAKARARNE</sequence>